<comment type="caution">
    <text evidence="1">The sequence shown here is derived from an EMBL/GenBank/DDBJ whole genome shotgun (WGS) entry which is preliminary data.</text>
</comment>
<name>A0ABU7BN08_9TELE</name>
<accession>A0ABU7BN08</accession>
<protein>
    <submittedName>
        <fullName evidence="1">Uncharacterized protein</fullName>
    </submittedName>
</protein>
<keyword evidence="2" id="KW-1185">Reference proteome</keyword>
<dbReference type="Proteomes" id="UP001345963">
    <property type="component" value="Unassembled WGS sequence"/>
</dbReference>
<evidence type="ECO:0000313" key="2">
    <source>
        <dbReference type="Proteomes" id="UP001345963"/>
    </source>
</evidence>
<reference evidence="1 2" key="1">
    <citation type="submission" date="2021-07" db="EMBL/GenBank/DDBJ databases">
        <authorList>
            <person name="Palmer J.M."/>
        </authorList>
    </citation>
    <scope>NUCLEOTIDE SEQUENCE [LARGE SCALE GENOMIC DNA]</scope>
    <source>
        <strain evidence="1 2">AT_MEX2019</strain>
        <tissue evidence="1">Muscle</tissue>
    </source>
</reference>
<sequence length="77" mass="8915">MMEFAQLSGKVTPWSNESLERTFQRFIERRPKLYITVQTEKPCPYWTDAGPAAQTFTVPFAAELYLISQLGLNRSWA</sequence>
<organism evidence="1 2">
    <name type="scientific">Ataeniobius toweri</name>
    <dbReference type="NCBI Taxonomy" id="208326"/>
    <lineage>
        <taxon>Eukaryota</taxon>
        <taxon>Metazoa</taxon>
        <taxon>Chordata</taxon>
        <taxon>Craniata</taxon>
        <taxon>Vertebrata</taxon>
        <taxon>Euteleostomi</taxon>
        <taxon>Actinopterygii</taxon>
        <taxon>Neopterygii</taxon>
        <taxon>Teleostei</taxon>
        <taxon>Neoteleostei</taxon>
        <taxon>Acanthomorphata</taxon>
        <taxon>Ovalentaria</taxon>
        <taxon>Atherinomorphae</taxon>
        <taxon>Cyprinodontiformes</taxon>
        <taxon>Goodeidae</taxon>
        <taxon>Ataeniobius</taxon>
    </lineage>
</organism>
<evidence type="ECO:0000313" key="1">
    <source>
        <dbReference type="EMBL" id="MED6250995.1"/>
    </source>
</evidence>
<gene>
    <name evidence="1" type="ORF">ATANTOWER_018448</name>
</gene>
<dbReference type="EMBL" id="JAHUTI010059391">
    <property type="protein sequence ID" value="MED6250995.1"/>
    <property type="molecule type" value="Genomic_DNA"/>
</dbReference>
<proteinExistence type="predicted"/>